<dbReference type="STRING" id="1855912.LuPra_04676"/>
<dbReference type="FunFam" id="1.10.10.10:FF:000056">
    <property type="entry name" value="IclR family transcriptional regulator"/>
    <property type="match status" value="1"/>
</dbReference>
<dbReference type="Gene3D" id="1.10.10.10">
    <property type="entry name" value="Winged helix-like DNA-binding domain superfamily/Winged helix DNA-binding domain"/>
    <property type="match status" value="1"/>
</dbReference>
<dbReference type="GO" id="GO:0003700">
    <property type="term" value="F:DNA-binding transcription factor activity"/>
    <property type="evidence" value="ECO:0007669"/>
    <property type="project" value="TreeGrafter"/>
</dbReference>
<evidence type="ECO:0000256" key="3">
    <source>
        <dbReference type="ARBA" id="ARBA00023163"/>
    </source>
</evidence>
<dbReference type="InterPro" id="IPR005471">
    <property type="entry name" value="Tscrpt_reg_IclR_N"/>
</dbReference>
<feature type="domain" description="HTH iclR-type" evidence="4">
    <location>
        <begin position="4"/>
        <end position="66"/>
    </location>
</feature>
<dbReference type="InterPro" id="IPR050707">
    <property type="entry name" value="HTH_MetabolicPath_Reg"/>
</dbReference>
<keyword evidence="1" id="KW-0805">Transcription regulation</keyword>
<keyword evidence="6" id="KW-1185">Reference proteome</keyword>
<accession>A0A143PSW5</accession>
<name>A0A143PSW5_LUTPR</name>
<dbReference type="Proteomes" id="UP000076079">
    <property type="component" value="Chromosome"/>
</dbReference>
<dbReference type="KEGG" id="abac:LuPra_04676"/>
<dbReference type="SUPFAM" id="SSF55781">
    <property type="entry name" value="GAF domain-like"/>
    <property type="match status" value="1"/>
</dbReference>
<dbReference type="PANTHER" id="PTHR30136">
    <property type="entry name" value="HELIX-TURN-HELIX TRANSCRIPTIONAL REGULATOR, ICLR FAMILY"/>
    <property type="match status" value="1"/>
</dbReference>
<dbReference type="AlphaFoldDB" id="A0A143PSW5"/>
<sequence length="249" mass="27323">MASQTSADKALHLLEVLSGEPRGMPLRDLARLSGLPAATAHRLLLVLRRRGFVRQEREGGHYVLTLKLLDMSFRYLNGSELRLHAYPPLRDYASRTTARAFVSLPAGEVTYVWGGQDDAAAMYTAYGKPMPGHCSLFFAEGQQRRLSCARLCASGDVSRSADVVRRFGDDGAADGYRLNCACAPVRDYRGQEVARVGVFTHGRDEGPLHDEHVPAAWDLARATSVRLGYLSADVGPALPTRLREPGTER</sequence>
<dbReference type="SMART" id="SM00346">
    <property type="entry name" value="HTH_ICLR"/>
    <property type="match status" value="1"/>
</dbReference>
<evidence type="ECO:0000256" key="2">
    <source>
        <dbReference type="ARBA" id="ARBA00023125"/>
    </source>
</evidence>
<dbReference type="InterPro" id="IPR036388">
    <property type="entry name" value="WH-like_DNA-bd_sf"/>
</dbReference>
<evidence type="ECO:0000259" key="4">
    <source>
        <dbReference type="PROSITE" id="PS51077"/>
    </source>
</evidence>
<dbReference type="PROSITE" id="PS51077">
    <property type="entry name" value="HTH_ICLR"/>
    <property type="match status" value="1"/>
</dbReference>
<dbReference type="InterPro" id="IPR036390">
    <property type="entry name" value="WH_DNA-bd_sf"/>
</dbReference>
<organism evidence="5 6">
    <name type="scientific">Luteitalea pratensis</name>
    <dbReference type="NCBI Taxonomy" id="1855912"/>
    <lineage>
        <taxon>Bacteria</taxon>
        <taxon>Pseudomonadati</taxon>
        <taxon>Acidobacteriota</taxon>
        <taxon>Vicinamibacteria</taxon>
        <taxon>Vicinamibacterales</taxon>
        <taxon>Vicinamibacteraceae</taxon>
        <taxon>Luteitalea</taxon>
    </lineage>
</organism>
<gene>
    <name evidence="5" type="primary">kdgR_1</name>
    <name evidence="5" type="ORF">LuPra_04676</name>
</gene>
<keyword evidence="2" id="KW-0238">DNA-binding</keyword>
<dbReference type="RefSeq" id="WP_110172974.1">
    <property type="nucleotide sequence ID" value="NZ_CP015136.1"/>
</dbReference>
<dbReference type="Pfam" id="PF09339">
    <property type="entry name" value="HTH_IclR"/>
    <property type="match status" value="1"/>
</dbReference>
<dbReference type="OrthoDB" id="9791752at2"/>
<dbReference type="GO" id="GO:0003677">
    <property type="term" value="F:DNA binding"/>
    <property type="evidence" value="ECO:0007669"/>
    <property type="project" value="UniProtKB-KW"/>
</dbReference>
<proteinExistence type="predicted"/>
<dbReference type="EMBL" id="CP015136">
    <property type="protein sequence ID" value="AMY11426.1"/>
    <property type="molecule type" value="Genomic_DNA"/>
</dbReference>
<dbReference type="PATRIC" id="fig|1813736.3.peg.4932"/>
<reference evidence="5 6" key="1">
    <citation type="journal article" date="2016" name="Genome Announc.">
        <title>First Complete Genome Sequence of a Subdivision 6 Acidobacterium Strain.</title>
        <authorList>
            <person name="Huang S."/>
            <person name="Vieira S."/>
            <person name="Bunk B."/>
            <person name="Riedel T."/>
            <person name="Sproer C."/>
            <person name="Overmann J."/>
        </authorList>
    </citation>
    <scope>NUCLEOTIDE SEQUENCE [LARGE SCALE GENOMIC DNA]</scope>
    <source>
        <strain evidence="6">DSM 100886 HEG_-6_39</strain>
    </source>
</reference>
<dbReference type="SUPFAM" id="SSF46785">
    <property type="entry name" value="Winged helix' DNA-binding domain"/>
    <property type="match status" value="1"/>
</dbReference>
<protein>
    <submittedName>
        <fullName evidence="5">Pectin degradation repressor protein KdgR</fullName>
    </submittedName>
</protein>
<evidence type="ECO:0000313" key="6">
    <source>
        <dbReference type="Proteomes" id="UP000076079"/>
    </source>
</evidence>
<dbReference type="GO" id="GO:0045892">
    <property type="term" value="P:negative regulation of DNA-templated transcription"/>
    <property type="evidence" value="ECO:0007669"/>
    <property type="project" value="TreeGrafter"/>
</dbReference>
<evidence type="ECO:0000256" key="1">
    <source>
        <dbReference type="ARBA" id="ARBA00023015"/>
    </source>
</evidence>
<reference evidence="6" key="2">
    <citation type="submission" date="2016-04" db="EMBL/GenBank/DDBJ databases">
        <title>First Complete Genome Sequence of a Subdivision 6 Acidobacterium.</title>
        <authorList>
            <person name="Huang S."/>
            <person name="Vieira S."/>
            <person name="Bunk B."/>
            <person name="Riedel T."/>
            <person name="Sproeer C."/>
            <person name="Overmann J."/>
        </authorList>
    </citation>
    <scope>NUCLEOTIDE SEQUENCE [LARGE SCALE GENOMIC DNA]</scope>
    <source>
        <strain evidence="6">DSM 100886 HEG_-6_39</strain>
    </source>
</reference>
<dbReference type="PANTHER" id="PTHR30136:SF24">
    <property type="entry name" value="HTH-TYPE TRANSCRIPTIONAL REPRESSOR ALLR"/>
    <property type="match status" value="1"/>
</dbReference>
<keyword evidence="3" id="KW-0804">Transcription</keyword>
<evidence type="ECO:0000313" key="5">
    <source>
        <dbReference type="EMBL" id="AMY11426.1"/>
    </source>
</evidence>